<keyword evidence="2" id="KW-1185">Reference proteome</keyword>
<evidence type="ECO:0000313" key="2">
    <source>
        <dbReference type="Proteomes" id="UP000236752"/>
    </source>
</evidence>
<dbReference type="RefSeq" id="WP_103908647.1">
    <property type="nucleotide sequence ID" value="NZ_FNUZ01000001.1"/>
</dbReference>
<dbReference type="AlphaFoldDB" id="A0A1H5SHW0"/>
<evidence type="ECO:0008006" key="3">
    <source>
        <dbReference type="Google" id="ProtNLM"/>
    </source>
</evidence>
<organism evidence="1 2">
    <name type="scientific">Thalassococcus halodurans</name>
    <dbReference type="NCBI Taxonomy" id="373675"/>
    <lineage>
        <taxon>Bacteria</taxon>
        <taxon>Pseudomonadati</taxon>
        <taxon>Pseudomonadota</taxon>
        <taxon>Alphaproteobacteria</taxon>
        <taxon>Rhodobacterales</taxon>
        <taxon>Roseobacteraceae</taxon>
        <taxon>Thalassococcus</taxon>
    </lineage>
</organism>
<evidence type="ECO:0000313" key="1">
    <source>
        <dbReference type="EMBL" id="SEF50075.1"/>
    </source>
</evidence>
<dbReference type="OrthoDB" id="7659281at2"/>
<name>A0A1H5SHW0_9RHOB</name>
<gene>
    <name evidence="1" type="ORF">SAMN04488045_0235</name>
</gene>
<accession>A0A1H5SHW0</accession>
<dbReference type="EMBL" id="FNUZ01000001">
    <property type="protein sequence ID" value="SEF50075.1"/>
    <property type="molecule type" value="Genomic_DNA"/>
</dbReference>
<sequence length="107" mass="11623">MGKTVLILAALAMLASCGKGSRTQFEGEYYRASAKAPRKERQNFVATAGPISRGIEGAAAAAFYEATKHCIKYYGTSDIEFAFDPETPVDQLPRDGDRIVLRGTCQE</sequence>
<proteinExistence type="predicted"/>
<reference evidence="1 2" key="1">
    <citation type="submission" date="2016-10" db="EMBL/GenBank/DDBJ databases">
        <authorList>
            <person name="de Groot N.N."/>
        </authorList>
    </citation>
    <scope>NUCLEOTIDE SEQUENCE [LARGE SCALE GENOMIC DNA]</scope>
    <source>
        <strain evidence="1 2">DSM 26915</strain>
    </source>
</reference>
<dbReference type="PROSITE" id="PS51257">
    <property type="entry name" value="PROKAR_LIPOPROTEIN"/>
    <property type="match status" value="1"/>
</dbReference>
<protein>
    <recommendedName>
        <fullName evidence="3">Lipoprotein</fullName>
    </recommendedName>
</protein>
<dbReference type="Proteomes" id="UP000236752">
    <property type="component" value="Unassembled WGS sequence"/>
</dbReference>